<protein>
    <submittedName>
        <fullName evidence="2">Phosphotransferase enzyme family protein</fullName>
    </submittedName>
</protein>
<dbReference type="KEGG" id="bgh:BDBG_07459"/>
<gene>
    <name evidence="2" type="ORF">BDBG_07459</name>
</gene>
<dbReference type="RefSeq" id="XP_031580192.1">
    <property type="nucleotide sequence ID" value="XM_031723104.1"/>
</dbReference>
<evidence type="ECO:0000313" key="2">
    <source>
        <dbReference type="EMBL" id="OAT12064.1"/>
    </source>
</evidence>
<dbReference type="InterPro" id="IPR051678">
    <property type="entry name" value="AGP_Transferase"/>
</dbReference>
<keyword evidence="3" id="KW-1185">Reference proteome</keyword>
<dbReference type="PROSITE" id="PS50011">
    <property type="entry name" value="PROTEIN_KINASE_DOM"/>
    <property type="match status" value="1"/>
</dbReference>
<dbReference type="GeneID" id="8508822"/>
<sequence>MAPPFPLAGCKIQDISRIRLLGAIHSAPVVYGQEGAVLVRVHESAVLKYGNGVSLAEARNTKFIRKRTRIRVPMIFDAWEERSVVYNGEEQVVGYILMEFINGSPLCDIWPTLTNKVRSSIYAQIADYLRTIHDIEIERPGPVGGGISRGPLFTDYGAGPFLTSRHMEDWFNERLLVCKEFNRVTYDHHGFSGKFRKLVMCHMDVAPRNMILDGDGNIWLLDWAHSGGYPELFETAALLRTGTPEFTQGLLKYMDNYQEEAEHLLTIGFALTTAAWTKPSGHVPQRTCT</sequence>
<evidence type="ECO:0000259" key="1">
    <source>
        <dbReference type="PROSITE" id="PS50011"/>
    </source>
</evidence>
<reference evidence="3" key="1">
    <citation type="journal article" date="2015" name="PLoS Genet.">
        <title>The dynamic genome and transcriptome of the human fungal pathogen Blastomyces and close relative Emmonsia.</title>
        <authorList>
            <person name="Munoz J.F."/>
            <person name="Gauthier G.M."/>
            <person name="Desjardins C.A."/>
            <person name="Gallo J.E."/>
            <person name="Holder J."/>
            <person name="Sullivan T.D."/>
            <person name="Marty A.J."/>
            <person name="Carmen J.C."/>
            <person name="Chen Z."/>
            <person name="Ding L."/>
            <person name="Gujja S."/>
            <person name="Magrini V."/>
            <person name="Misas E."/>
            <person name="Mitreva M."/>
            <person name="Priest M."/>
            <person name="Saif S."/>
            <person name="Whiston E.A."/>
            <person name="Young S."/>
            <person name="Zeng Q."/>
            <person name="Goldman W.E."/>
            <person name="Mardis E.R."/>
            <person name="Taylor J.W."/>
            <person name="McEwen J.G."/>
            <person name="Clay O.K."/>
            <person name="Klein B.S."/>
            <person name="Cuomo C.A."/>
        </authorList>
    </citation>
    <scope>NUCLEOTIDE SEQUENCE [LARGE SCALE GENOMIC DNA]</scope>
    <source>
        <strain evidence="3">SLH14081</strain>
    </source>
</reference>
<dbReference type="SUPFAM" id="SSF56112">
    <property type="entry name" value="Protein kinase-like (PK-like)"/>
    <property type="match status" value="1"/>
</dbReference>
<dbReference type="InterPro" id="IPR011009">
    <property type="entry name" value="Kinase-like_dom_sf"/>
</dbReference>
<dbReference type="AlphaFoldDB" id="A0A179UVJ1"/>
<dbReference type="InterPro" id="IPR000719">
    <property type="entry name" value="Prot_kinase_dom"/>
</dbReference>
<evidence type="ECO:0000313" key="3">
    <source>
        <dbReference type="Proteomes" id="UP000002038"/>
    </source>
</evidence>
<dbReference type="PANTHER" id="PTHR21310:SF39">
    <property type="entry name" value="AMINOGLYCOSIDE PHOSPHOTRANSFERASE DOMAIN-CONTAINING PROTEIN"/>
    <property type="match status" value="1"/>
</dbReference>
<accession>A0A179UVJ1</accession>
<proteinExistence type="predicted"/>
<dbReference type="EMBL" id="GG657466">
    <property type="protein sequence ID" value="OAT12064.1"/>
    <property type="molecule type" value="Genomic_DNA"/>
</dbReference>
<dbReference type="VEuPathDB" id="FungiDB:BDBG_07459"/>
<dbReference type="GO" id="GO:0005524">
    <property type="term" value="F:ATP binding"/>
    <property type="evidence" value="ECO:0007669"/>
    <property type="project" value="InterPro"/>
</dbReference>
<feature type="domain" description="Protein kinase" evidence="1">
    <location>
        <begin position="15"/>
        <end position="289"/>
    </location>
</feature>
<dbReference type="Gene3D" id="3.90.1200.10">
    <property type="match status" value="1"/>
</dbReference>
<name>A0A179UVJ1_BLAGS</name>
<dbReference type="Pfam" id="PF01636">
    <property type="entry name" value="APH"/>
    <property type="match status" value="1"/>
</dbReference>
<dbReference type="OrthoDB" id="4182541at2759"/>
<dbReference type="GO" id="GO:0004672">
    <property type="term" value="F:protein kinase activity"/>
    <property type="evidence" value="ECO:0007669"/>
    <property type="project" value="InterPro"/>
</dbReference>
<dbReference type="PANTHER" id="PTHR21310">
    <property type="entry name" value="AMINOGLYCOSIDE PHOSPHOTRANSFERASE-RELATED-RELATED"/>
    <property type="match status" value="1"/>
</dbReference>
<dbReference type="Proteomes" id="UP000002038">
    <property type="component" value="Unassembled WGS sequence"/>
</dbReference>
<dbReference type="InterPro" id="IPR002575">
    <property type="entry name" value="Aminoglycoside_PTrfase"/>
</dbReference>
<organism evidence="2 3">
    <name type="scientific">Blastomyces gilchristii (strain SLH14081)</name>
    <name type="common">Blastomyces dermatitidis</name>
    <dbReference type="NCBI Taxonomy" id="559298"/>
    <lineage>
        <taxon>Eukaryota</taxon>
        <taxon>Fungi</taxon>
        <taxon>Dikarya</taxon>
        <taxon>Ascomycota</taxon>
        <taxon>Pezizomycotina</taxon>
        <taxon>Eurotiomycetes</taxon>
        <taxon>Eurotiomycetidae</taxon>
        <taxon>Onygenales</taxon>
        <taxon>Ajellomycetaceae</taxon>
        <taxon>Blastomyces</taxon>
    </lineage>
</organism>